<dbReference type="InterPro" id="IPR009562">
    <property type="entry name" value="DUF1178"/>
</dbReference>
<evidence type="ECO:0008006" key="3">
    <source>
        <dbReference type="Google" id="ProtNLM"/>
    </source>
</evidence>
<dbReference type="OrthoDB" id="9799894at2"/>
<sequence>MIRYALTCDGDHAFEGWFRDSAAFDRQKDAGEVACPVCGSVAVEKQLMAPAVATRRAEATVPLAAAHPAMTDPKLAELVEAIRRLKRHIAENSEYVGDRFPEEARRMHYEEAEARAIHGEASLEEARALLEEGIPVLPLPTLPEERN</sequence>
<name>A0A4R3LYV3_9HYPH</name>
<dbReference type="AlphaFoldDB" id="A0A4R3LYV3"/>
<organism evidence="1 2">
    <name type="scientific">Tepidamorphus gemmatus</name>
    <dbReference type="NCBI Taxonomy" id="747076"/>
    <lineage>
        <taxon>Bacteria</taxon>
        <taxon>Pseudomonadati</taxon>
        <taxon>Pseudomonadota</taxon>
        <taxon>Alphaproteobacteria</taxon>
        <taxon>Hyphomicrobiales</taxon>
        <taxon>Tepidamorphaceae</taxon>
        <taxon>Tepidamorphus</taxon>
    </lineage>
</organism>
<reference evidence="1 2" key="1">
    <citation type="submission" date="2019-03" db="EMBL/GenBank/DDBJ databases">
        <title>Genomic Encyclopedia of Type Strains, Phase IV (KMG-IV): sequencing the most valuable type-strain genomes for metagenomic binning, comparative biology and taxonomic classification.</title>
        <authorList>
            <person name="Goeker M."/>
        </authorList>
    </citation>
    <scope>NUCLEOTIDE SEQUENCE [LARGE SCALE GENOMIC DNA]</scope>
    <source>
        <strain evidence="1 2">DSM 19345</strain>
    </source>
</reference>
<dbReference type="Proteomes" id="UP000295678">
    <property type="component" value="Unassembled WGS sequence"/>
</dbReference>
<protein>
    <recommendedName>
        <fullName evidence="3">DUF1178 family protein</fullName>
    </recommendedName>
</protein>
<dbReference type="PIRSF" id="PIRSF032131">
    <property type="entry name" value="UCP032131"/>
    <property type="match status" value="1"/>
</dbReference>
<dbReference type="EMBL" id="SMAK01000012">
    <property type="protein sequence ID" value="TCT05890.1"/>
    <property type="molecule type" value="Genomic_DNA"/>
</dbReference>
<evidence type="ECO:0000313" key="2">
    <source>
        <dbReference type="Proteomes" id="UP000295678"/>
    </source>
</evidence>
<proteinExistence type="predicted"/>
<evidence type="ECO:0000313" key="1">
    <source>
        <dbReference type="EMBL" id="TCT05890.1"/>
    </source>
</evidence>
<keyword evidence="2" id="KW-1185">Reference proteome</keyword>
<accession>A0A4R3LYV3</accession>
<gene>
    <name evidence="1" type="ORF">EDC22_11260</name>
</gene>
<comment type="caution">
    <text evidence="1">The sequence shown here is derived from an EMBL/GenBank/DDBJ whole genome shotgun (WGS) entry which is preliminary data.</text>
</comment>
<dbReference type="RefSeq" id="WP_132807645.1">
    <property type="nucleotide sequence ID" value="NZ_SMAK01000012.1"/>
</dbReference>
<dbReference type="Pfam" id="PF06676">
    <property type="entry name" value="DUF1178"/>
    <property type="match status" value="1"/>
</dbReference>